<reference evidence="1 2" key="1">
    <citation type="submission" date="2019-09" db="EMBL/GenBank/DDBJ databases">
        <authorList>
            <person name="Chandra G."/>
            <person name="Truman W A."/>
        </authorList>
    </citation>
    <scope>NUCLEOTIDE SEQUENCE [LARGE SCALE GENOMIC DNA]</scope>
    <source>
        <strain evidence="1">PS723</strain>
    </source>
</reference>
<dbReference type="EMBL" id="CABVHY010000005">
    <property type="protein sequence ID" value="VVN82540.1"/>
    <property type="molecule type" value="Genomic_DNA"/>
</dbReference>
<name>A0A5E7AWF2_PSEFL</name>
<gene>
    <name evidence="1" type="ORF">PS723_01205</name>
</gene>
<dbReference type="Proteomes" id="UP000379480">
    <property type="component" value="Unassembled WGS sequence"/>
</dbReference>
<sequence>MHAAIFQFSELRSASQVGTTHLDLSAGILIIASVRFWPIATSDERQLAPIGAFAVSKKLGAIQIL</sequence>
<evidence type="ECO:0000313" key="1">
    <source>
        <dbReference type="EMBL" id="VVN82540.1"/>
    </source>
</evidence>
<protein>
    <submittedName>
        <fullName evidence="1">Uncharacterized protein</fullName>
    </submittedName>
</protein>
<accession>A0A5E7AWF2</accession>
<organism evidence="1 2">
    <name type="scientific">Pseudomonas fluorescens</name>
    <dbReference type="NCBI Taxonomy" id="294"/>
    <lineage>
        <taxon>Bacteria</taxon>
        <taxon>Pseudomonadati</taxon>
        <taxon>Pseudomonadota</taxon>
        <taxon>Gammaproteobacteria</taxon>
        <taxon>Pseudomonadales</taxon>
        <taxon>Pseudomonadaceae</taxon>
        <taxon>Pseudomonas</taxon>
    </lineage>
</organism>
<dbReference type="AlphaFoldDB" id="A0A5E7AWF2"/>
<evidence type="ECO:0000313" key="2">
    <source>
        <dbReference type="Proteomes" id="UP000379480"/>
    </source>
</evidence>
<proteinExistence type="predicted"/>